<dbReference type="PANTHER" id="PTHR42724:SF1">
    <property type="entry name" value="TETRAACYLDISACCHARIDE 4'-KINASE, MITOCHONDRIAL-RELATED"/>
    <property type="match status" value="1"/>
</dbReference>
<keyword evidence="8 13" id="KW-0547">Nucleotide-binding</keyword>
<comment type="similarity">
    <text evidence="13">Belongs to the LpxK family.</text>
</comment>
<evidence type="ECO:0000256" key="8">
    <source>
        <dbReference type="ARBA" id="ARBA00022741"/>
    </source>
</evidence>
<dbReference type="InterPro" id="IPR027417">
    <property type="entry name" value="P-loop_NTPase"/>
</dbReference>
<accession>A0A5S9P2D3</accession>
<dbReference type="Proteomes" id="UP000441399">
    <property type="component" value="Unassembled WGS sequence"/>
</dbReference>
<dbReference type="GO" id="GO:0009029">
    <property type="term" value="F:lipid-A 4'-kinase activity"/>
    <property type="evidence" value="ECO:0007669"/>
    <property type="project" value="UniProtKB-UniRule"/>
</dbReference>
<keyword evidence="16" id="KW-1185">Reference proteome</keyword>
<evidence type="ECO:0000256" key="12">
    <source>
        <dbReference type="ARBA" id="ARBA00029757"/>
    </source>
</evidence>
<proteinExistence type="inferred from homology"/>
<evidence type="ECO:0000256" key="7">
    <source>
        <dbReference type="ARBA" id="ARBA00022679"/>
    </source>
</evidence>
<evidence type="ECO:0000313" key="14">
    <source>
        <dbReference type="EMBL" id="CAA0097445.1"/>
    </source>
</evidence>
<evidence type="ECO:0000256" key="6">
    <source>
        <dbReference type="ARBA" id="ARBA00022556"/>
    </source>
</evidence>
<dbReference type="GO" id="GO:0005886">
    <property type="term" value="C:plasma membrane"/>
    <property type="evidence" value="ECO:0007669"/>
    <property type="project" value="TreeGrafter"/>
</dbReference>
<dbReference type="PANTHER" id="PTHR42724">
    <property type="entry name" value="TETRAACYLDISACCHARIDE 4'-KINASE"/>
    <property type="match status" value="1"/>
</dbReference>
<sequence length="331" mass="36680">MQTWVEKLWYGRPLWSPLLHPILLPLSQLFGRIAASRRRKLEAKQTRLSVPVILVGNISVGGTGKTPFTIALVSRLQEQGIRVGVISRGYGGKAEYPYTLTATSTAEQSGDEPLMIFKRCGCPVVIDPDRVNAAQTLIEQHKVQIIISDDGLQHYRLPRDIEIAVVDGERGLGNGRCLPAGPLREPPKRLDDVDYVIINGENQHHIATANGHELNLAPGALIPIGTTPEAPAPVAQAVDAIAAIGNPQRFFNTLQTAGFDVEPHPFPDHYHYQLDDLFLNNKRPVLMTEKDAVKCAAFTELDHHWYLPVNAELSDDFWQRLEAHVQILLTA</sequence>
<name>A0A5S9P2D3_9GAMM</name>
<keyword evidence="6 13" id="KW-0441">Lipid A biosynthesis</keyword>
<feature type="binding site" evidence="13">
    <location>
        <begin position="59"/>
        <end position="66"/>
    </location>
    <ligand>
        <name>ATP</name>
        <dbReference type="ChEBI" id="CHEBI:30616"/>
    </ligand>
</feature>
<reference evidence="14 16" key="1">
    <citation type="submission" date="2019-11" db="EMBL/GenBank/DDBJ databases">
        <authorList>
            <person name="Holert J."/>
        </authorList>
    </citation>
    <scope>NUCLEOTIDE SEQUENCE [LARGE SCALE GENOMIC DNA]</scope>
    <source>
        <strain evidence="14">SB11_3</strain>
    </source>
</reference>
<protein>
    <recommendedName>
        <fullName evidence="4 13">Tetraacyldisaccharide 4'-kinase</fullName>
        <ecNumber evidence="3 13">2.7.1.130</ecNumber>
    </recommendedName>
    <alternativeName>
        <fullName evidence="12 13">Lipid A 4'-kinase</fullName>
    </alternativeName>
</protein>
<dbReference type="GO" id="GO:0005524">
    <property type="term" value="F:ATP binding"/>
    <property type="evidence" value="ECO:0007669"/>
    <property type="project" value="UniProtKB-UniRule"/>
</dbReference>
<evidence type="ECO:0000256" key="3">
    <source>
        <dbReference type="ARBA" id="ARBA00012071"/>
    </source>
</evidence>
<dbReference type="NCBIfam" id="TIGR00682">
    <property type="entry name" value="lpxK"/>
    <property type="match status" value="1"/>
</dbReference>
<evidence type="ECO:0000256" key="5">
    <source>
        <dbReference type="ARBA" id="ARBA00022516"/>
    </source>
</evidence>
<evidence type="ECO:0000256" key="13">
    <source>
        <dbReference type="HAMAP-Rule" id="MF_00409"/>
    </source>
</evidence>
<evidence type="ECO:0000313" key="16">
    <source>
        <dbReference type="Proteomes" id="UP000441399"/>
    </source>
</evidence>
<dbReference type="AlphaFoldDB" id="A0A5S9P2D3"/>
<evidence type="ECO:0000256" key="2">
    <source>
        <dbReference type="ARBA" id="ARBA00004870"/>
    </source>
</evidence>
<dbReference type="InterPro" id="IPR003758">
    <property type="entry name" value="LpxK"/>
</dbReference>
<dbReference type="GO" id="GO:0009244">
    <property type="term" value="P:lipopolysaccharide core region biosynthetic process"/>
    <property type="evidence" value="ECO:0007669"/>
    <property type="project" value="TreeGrafter"/>
</dbReference>
<dbReference type="OrthoDB" id="9766423at2"/>
<comment type="function">
    <text evidence="1 13">Transfers the gamma-phosphate of ATP to the 4'-position of a tetraacyldisaccharide 1-phosphate intermediate (termed DS-1-P) to form tetraacyldisaccharide 1,4'-bis-phosphate (lipid IVA).</text>
</comment>
<keyword evidence="10 13" id="KW-0067">ATP-binding</keyword>
<keyword evidence="11 13" id="KW-0443">Lipid metabolism</keyword>
<comment type="catalytic activity">
    <reaction evidence="13">
        <text>a lipid A disaccharide + ATP = a lipid IVA + ADP + H(+)</text>
        <dbReference type="Rhea" id="RHEA:67840"/>
        <dbReference type="ChEBI" id="CHEBI:15378"/>
        <dbReference type="ChEBI" id="CHEBI:30616"/>
        <dbReference type="ChEBI" id="CHEBI:176343"/>
        <dbReference type="ChEBI" id="CHEBI:176425"/>
        <dbReference type="ChEBI" id="CHEBI:456216"/>
        <dbReference type="EC" id="2.7.1.130"/>
    </reaction>
</comment>
<keyword evidence="7 13" id="KW-0808">Transferase</keyword>
<comment type="pathway">
    <text evidence="2 13">Glycolipid biosynthesis; lipid IV(A) biosynthesis; lipid IV(A) from (3R)-3-hydroxytetradecanoyl-[acyl-carrier-protein] and UDP-N-acetyl-alpha-D-glucosamine: step 6/6.</text>
</comment>
<organism evidence="14 16">
    <name type="scientific">BD1-7 clade bacterium</name>
    <dbReference type="NCBI Taxonomy" id="2029982"/>
    <lineage>
        <taxon>Bacteria</taxon>
        <taxon>Pseudomonadati</taxon>
        <taxon>Pseudomonadota</taxon>
        <taxon>Gammaproteobacteria</taxon>
        <taxon>Cellvibrionales</taxon>
        <taxon>Spongiibacteraceae</taxon>
        <taxon>BD1-7 clade</taxon>
    </lineage>
</organism>
<evidence type="ECO:0000256" key="4">
    <source>
        <dbReference type="ARBA" id="ARBA00016436"/>
    </source>
</evidence>
<dbReference type="EMBL" id="CACSIO010000045">
    <property type="protein sequence ID" value="CAA0122756.1"/>
    <property type="molecule type" value="Genomic_DNA"/>
</dbReference>
<evidence type="ECO:0000256" key="10">
    <source>
        <dbReference type="ARBA" id="ARBA00022840"/>
    </source>
</evidence>
<dbReference type="Gene3D" id="3.40.50.300">
    <property type="entry name" value="P-loop containing nucleotide triphosphate hydrolases"/>
    <property type="match status" value="1"/>
</dbReference>
<dbReference type="SUPFAM" id="SSF52540">
    <property type="entry name" value="P-loop containing nucleoside triphosphate hydrolases"/>
    <property type="match status" value="1"/>
</dbReference>
<dbReference type="EC" id="2.7.1.130" evidence="3 13"/>
<keyword evidence="9 13" id="KW-0418">Kinase</keyword>
<dbReference type="UniPathway" id="UPA00359">
    <property type="reaction ID" value="UER00482"/>
</dbReference>
<dbReference type="EMBL" id="CACSIO010000004">
    <property type="protein sequence ID" value="CAA0097445.1"/>
    <property type="molecule type" value="Genomic_DNA"/>
</dbReference>
<gene>
    <name evidence="14" type="primary">lpxK_2</name>
    <name evidence="13" type="synonym">lpxK</name>
    <name evidence="15" type="synonym">lpxK_1</name>
    <name evidence="15" type="ORF">OPDIPICF_02666</name>
    <name evidence="14" type="ORF">OPDIPICF_04086</name>
</gene>
<evidence type="ECO:0000256" key="1">
    <source>
        <dbReference type="ARBA" id="ARBA00002274"/>
    </source>
</evidence>
<dbReference type="GO" id="GO:0009245">
    <property type="term" value="P:lipid A biosynthetic process"/>
    <property type="evidence" value="ECO:0007669"/>
    <property type="project" value="UniProtKB-UniRule"/>
</dbReference>
<dbReference type="HAMAP" id="MF_00409">
    <property type="entry name" value="LpxK"/>
    <property type="match status" value="1"/>
</dbReference>
<dbReference type="Pfam" id="PF02606">
    <property type="entry name" value="LpxK"/>
    <property type="match status" value="1"/>
</dbReference>
<evidence type="ECO:0000256" key="9">
    <source>
        <dbReference type="ARBA" id="ARBA00022777"/>
    </source>
</evidence>
<evidence type="ECO:0000313" key="15">
    <source>
        <dbReference type="EMBL" id="CAA0122756.1"/>
    </source>
</evidence>
<keyword evidence="5 13" id="KW-0444">Lipid biosynthesis</keyword>
<evidence type="ECO:0000256" key="11">
    <source>
        <dbReference type="ARBA" id="ARBA00023098"/>
    </source>
</evidence>